<feature type="transmembrane region" description="Helical" evidence="5">
    <location>
        <begin position="475"/>
        <end position="492"/>
    </location>
</feature>
<feature type="transmembrane region" description="Helical" evidence="5">
    <location>
        <begin position="285"/>
        <end position="302"/>
    </location>
</feature>
<keyword evidence="2 5" id="KW-0812">Transmembrane</keyword>
<dbReference type="InterPro" id="IPR007016">
    <property type="entry name" value="O-antigen_ligase-rel_domated"/>
</dbReference>
<evidence type="ECO:0000313" key="8">
    <source>
        <dbReference type="Proteomes" id="UP000179024"/>
    </source>
</evidence>
<feature type="transmembrane region" description="Helical" evidence="5">
    <location>
        <begin position="569"/>
        <end position="587"/>
    </location>
</feature>
<dbReference type="Proteomes" id="UP000179024">
    <property type="component" value="Unassembled WGS sequence"/>
</dbReference>
<comment type="caution">
    <text evidence="7">The sequence shown here is derived from an EMBL/GenBank/DDBJ whole genome shotgun (WGS) entry which is preliminary data.</text>
</comment>
<proteinExistence type="predicted"/>
<feature type="transmembrane region" description="Helical" evidence="5">
    <location>
        <begin position="7"/>
        <end position="30"/>
    </location>
</feature>
<feature type="domain" description="O-antigen ligase-related" evidence="6">
    <location>
        <begin position="312"/>
        <end position="519"/>
    </location>
</feature>
<organism evidence="7 8">
    <name type="scientific">Candidatus Roizmanbacteria bacterium RIFCSPHIGHO2_12_FULL_44_10</name>
    <dbReference type="NCBI Taxonomy" id="1802054"/>
    <lineage>
        <taxon>Bacteria</taxon>
        <taxon>Candidatus Roizmaniibacteriota</taxon>
    </lineage>
</organism>
<evidence type="ECO:0000313" key="7">
    <source>
        <dbReference type="EMBL" id="OGK40139.1"/>
    </source>
</evidence>
<dbReference type="Pfam" id="PF04932">
    <property type="entry name" value="Wzy_C"/>
    <property type="match status" value="1"/>
</dbReference>
<feature type="transmembrane region" description="Helical" evidence="5">
    <location>
        <begin position="135"/>
        <end position="154"/>
    </location>
</feature>
<sequence length="591" mass="67718">MKPLLKLISLLDNHLLTVLLCAFAFVIPLYPKIPLFVVNYTYVAIRLEDYFVAVIAFVFVVQYLRKKISVPKQFIIPFALFWIVLFVSYYIGYYVAKTIPFEYQKVGFYHALRRVEYMMMFFIAASAIRSSREFRLLLTSSVVSMCVVSIYGILQRFYDYPAIQTMNPEYAKGRILTLTEEARISSTFAGHYDLSAYMVLLIPIMLGIYLMTKGPFAWQTKFIEPFTRLFNFIKGLLFKFTKQINVTELLKNEGFPVDTRMSTVVAFVGSIAVLLLALAIKTYEVRITLILIPSITIFLVLFRYMKSTVLLLLLILSLFIMTFTSSRISIIAYFLTTPLFLWFMRRYMMAIIVLLISVLIMMTNQSLIERFFKTFQVKQFLVNEQTGETQVVQRIKSDELPAGTQILKKVGKKKTTADEKLIKQEIILRAVTPTLPPRAHTRIKPINIASAAASFTEFFAVTTDISFSTRLQVEWPRAIGAFMLSPLIGTGPSSITEATDNDYLRSLGETGILGFGLFLFIILQIIFYIVRRANKLPDSIRPLFFAPVFGFVGILINALYIDVFEASKVAFTLWYILGLFVGMLRLIEEKV</sequence>
<feature type="transmembrane region" description="Helical" evidence="5">
    <location>
        <begin position="261"/>
        <end position="279"/>
    </location>
</feature>
<comment type="subcellular location">
    <subcellularLocation>
        <location evidence="1">Membrane</location>
        <topology evidence="1">Multi-pass membrane protein</topology>
    </subcellularLocation>
</comment>
<accession>A0A1F7I9X0</accession>
<dbReference type="GO" id="GO:0016020">
    <property type="term" value="C:membrane"/>
    <property type="evidence" value="ECO:0007669"/>
    <property type="project" value="UniProtKB-SubCell"/>
</dbReference>
<feature type="transmembrane region" description="Helical" evidence="5">
    <location>
        <begin position="76"/>
        <end position="96"/>
    </location>
</feature>
<evidence type="ECO:0000256" key="5">
    <source>
        <dbReference type="SAM" id="Phobius"/>
    </source>
</evidence>
<name>A0A1F7I9X0_9BACT</name>
<keyword evidence="3 5" id="KW-1133">Transmembrane helix</keyword>
<keyword evidence="4 5" id="KW-0472">Membrane</keyword>
<dbReference type="InterPro" id="IPR051533">
    <property type="entry name" value="WaaL-like"/>
</dbReference>
<evidence type="ECO:0000256" key="3">
    <source>
        <dbReference type="ARBA" id="ARBA00022989"/>
    </source>
</evidence>
<dbReference type="PANTHER" id="PTHR37422:SF13">
    <property type="entry name" value="LIPOPOLYSACCHARIDE BIOSYNTHESIS PROTEIN PA4999-RELATED"/>
    <property type="match status" value="1"/>
</dbReference>
<evidence type="ECO:0000256" key="1">
    <source>
        <dbReference type="ARBA" id="ARBA00004141"/>
    </source>
</evidence>
<feature type="transmembrane region" description="Helical" evidence="5">
    <location>
        <begin position="309"/>
        <end position="335"/>
    </location>
</feature>
<dbReference type="PANTHER" id="PTHR37422">
    <property type="entry name" value="TEICHURONIC ACID BIOSYNTHESIS PROTEIN TUAE"/>
    <property type="match status" value="1"/>
</dbReference>
<feature type="transmembrane region" description="Helical" evidence="5">
    <location>
        <begin position="542"/>
        <end position="563"/>
    </location>
</feature>
<feature type="transmembrane region" description="Helical" evidence="5">
    <location>
        <begin position="194"/>
        <end position="212"/>
    </location>
</feature>
<evidence type="ECO:0000259" key="6">
    <source>
        <dbReference type="Pfam" id="PF04932"/>
    </source>
</evidence>
<gene>
    <name evidence="7" type="ORF">A3F34_03330</name>
</gene>
<feature type="transmembrane region" description="Helical" evidence="5">
    <location>
        <begin position="347"/>
        <end position="368"/>
    </location>
</feature>
<protein>
    <recommendedName>
        <fullName evidence="6">O-antigen ligase-related domain-containing protein</fullName>
    </recommendedName>
</protein>
<feature type="transmembrane region" description="Helical" evidence="5">
    <location>
        <begin position="42"/>
        <end position="64"/>
    </location>
</feature>
<feature type="transmembrane region" description="Helical" evidence="5">
    <location>
        <begin position="512"/>
        <end position="530"/>
    </location>
</feature>
<dbReference type="EMBL" id="MGAE01000005">
    <property type="protein sequence ID" value="OGK40139.1"/>
    <property type="molecule type" value="Genomic_DNA"/>
</dbReference>
<evidence type="ECO:0000256" key="2">
    <source>
        <dbReference type="ARBA" id="ARBA00022692"/>
    </source>
</evidence>
<dbReference type="AlphaFoldDB" id="A0A1F7I9X0"/>
<reference evidence="7 8" key="1">
    <citation type="journal article" date="2016" name="Nat. Commun.">
        <title>Thousands of microbial genomes shed light on interconnected biogeochemical processes in an aquifer system.</title>
        <authorList>
            <person name="Anantharaman K."/>
            <person name="Brown C.T."/>
            <person name="Hug L.A."/>
            <person name="Sharon I."/>
            <person name="Castelle C.J."/>
            <person name="Probst A.J."/>
            <person name="Thomas B.C."/>
            <person name="Singh A."/>
            <person name="Wilkins M.J."/>
            <person name="Karaoz U."/>
            <person name="Brodie E.L."/>
            <person name="Williams K.H."/>
            <person name="Hubbard S.S."/>
            <person name="Banfield J.F."/>
        </authorList>
    </citation>
    <scope>NUCLEOTIDE SEQUENCE [LARGE SCALE GENOMIC DNA]</scope>
</reference>
<evidence type="ECO:0000256" key="4">
    <source>
        <dbReference type="ARBA" id="ARBA00023136"/>
    </source>
</evidence>